<evidence type="ECO:0000256" key="5">
    <source>
        <dbReference type="ARBA" id="ARBA00022692"/>
    </source>
</evidence>
<dbReference type="PANTHER" id="PTHR43057:SF1">
    <property type="entry name" value="ARSENICAL-RESISTANCE PROTEIN 3"/>
    <property type="match status" value="1"/>
</dbReference>
<dbReference type="PIRSF" id="PIRSF005508">
    <property type="entry name" value="Acr3"/>
    <property type="match status" value="1"/>
</dbReference>
<evidence type="ECO:0000256" key="6">
    <source>
        <dbReference type="ARBA" id="ARBA00022989"/>
    </source>
</evidence>
<name>A0A366SGP3_9ENTE</name>
<dbReference type="PANTHER" id="PTHR43057">
    <property type="entry name" value="ARSENITE EFFLUX TRANSPORTER"/>
    <property type="match status" value="1"/>
</dbReference>
<evidence type="ECO:0000313" key="11">
    <source>
        <dbReference type="Proteomes" id="UP000252800"/>
    </source>
</evidence>
<keyword evidence="4 8" id="KW-1003">Cell membrane</keyword>
<evidence type="ECO:0000313" key="10">
    <source>
        <dbReference type="EMBL" id="RBR30140.1"/>
    </source>
</evidence>
<feature type="transmembrane region" description="Helical" evidence="9">
    <location>
        <begin position="317"/>
        <end position="336"/>
    </location>
</feature>
<dbReference type="InterPro" id="IPR038770">
    <property type="entry name" value="Na+/solute_symporter_sf"/>
</dbReference>
<evidence type="ECO:0000256" key="1">
    <source>
        <dbReference type="ARBA" id="ARBA00004651"/>
    </source>
</evidence>
<organism evidence="10 11">
    <name type="scientific">Enterococcus cecorum</name>
    <dbReference type="NCBI Taxonomy" id="44008"/>
    <lineage>
        <taxon>Bacteria</taxon>
        <taxon>Bacillati</taxon>
        <taxon>Bacillota</taxon>
        <taxon>Bacilli</taxon>
        <taxon>Lactobacillales</taxon>
        <taxon>Enterococcaceae</taxon>
        <taxon>Enterococcus</taxon>
    </lineage>
</organism>
<dbReference type="NCBIfam" id="TIGR00832">
    <property type="entry name" value="acr3"/>
    <property type="match status" value="1"/>
</dbReference>
<feature type="transmembrane region" description="Helical" evidence="9">
    <location>
        <begin position="46"/>
        <end position="66"/>
    </location>
</feature>
<evidence type="ECO:0000256" key="4">
    <source>
        <dbReference type="ARBA" id="ARBA00022475"/>
    </source>
</evidence>
<dbReference type="AlphaFoldDB" id="A0A366SGP3"/>
<keyword evidence="5 8" id="KW-0812">Transmembrane</keyword>
<evidence type="ECO:0000256" key="7">
    <source>
        <dbReference type="ARBA" id="ARBA00023136"/>
    </source>
</evidence>
<feature type="transmembrane region" description="Helical" evidence="9">
    <location>
        <begin position="87"/>
        <end position="110"/>
    </location>
</feature>
<comment type="subcellular location">
    <subcellularLocation>
        <location evidence="1 8">Cell membrane</location>
        <topology evidence="1 8">Multi-pass membrane protein</topology>
    </subcellularLocation>
</comment>
<feature type="transmembrane region" description="Helical" evidence="9">
    <location>
        <begin position="289"/>
        <end position="311"/>
    </location>
</feature>
<dbReference type="GO" id="GO:0015297">
    <property type="term" value="F:antiporter activity"/>
    <property type="evidence" value="ECO:0007669"/>
    <property type="project" value="UniProtKB-UniRule"/>
</dbReference>
<protein>
    <submittedName>
        <fullName evidence="10">Arsenical-resistance protein</fullName>
    </submittedName>
</protein>
<comment type="similarity">
    <text evidence="2 8">Belongs to the arsenical resistance-3 (ACR3) (TC 2.A.59) family.</text>
</comment>
<evidence type="ECO:0000256" key="8">
    <source>
        <dbReference type="PIRNR" id="PIRNR005508"/>
    </source>
</evidence>
<dbReference type="EMBL" id="LEOY01000006">
    <property type="protein sequence ID" value="RBR30140.1"/>
    <property type="molecule type" value="Genomic_DNA"/>
</dbReference>
<evidence type="ECO:0000256" key="9">
    <source>
        <dbReference type="SAM" id="Phobius"/>
    </source>
</evidence>
<dbReference type="Gene3D" id="1.20.1530.20">
    <property type="match status" value="1"/>
</dbReference>
<feature type="transmembrane region" description="Helical" evidence="9">
    <location>
        <begin position="156"/>
        <end position="175"/>
    </location>
</feature>
<keyword evidence="7 8" id="KW-0472">Membrane</keyword>
<reference evidence="10 11" key="1">
    <citation type="submission" date="2015-06" db="EMBL/GenBank/DDBJ databases">
        <title>The Genome Sequence of Enterococcus cecorum 170AEA1.</title>
        <authorList>
            <consortium name="The Broad Institute Genomics Platform"/>
            <consortium name="The Broad Institute Genome Sequencing Center for Infectious Disease"/>
            <person name="Earl A.M."/>
            <person name="Van Tyne D."/>
            <person name="Lebreton F."/>
            <person name="Saavedra J.T."/>
            <person name="Gilmore M.S."/>
            <person name="Manson McGuire A."/>
            <person name="Clock S."/>
            <person name="Crupain M."/>
            <person name="Rangan U."/>
            <person name="Young S."/>
            <person name="Abouelleil A."/>
            <person name="Cao P."/>
            <person name="Chapman S.B."/>
            <person name="Griggs A."/>
            <person name="Priest M."/>
            <person name="Shea T."/>
            <person name="Wortman J."/>
            <person name="Nusbaum C."/>
            <person name="Birren B."/>
        </authorList>
    </citation>
    <scope>NUCLEOTIDE SEQUENCE [LARGE SCALE GENOMIC DNA]</scope>
    <source>
        <strain evidence="10 11">170AEA1</strain>
    </source>
</reference>
<dbReference type="Proteomes" id="UP000252800">
    <property type="component" value="Unassembled WGS sequence"/>
</dbReference>
<feature type="transmembrane region" description="Helical" evidence="9">
    <location>
        <begin position="256"/>
        <end position="277"/>
    </location>
</feature>
<feature type="transmembrane region" description="Helical" evidence="9">
    <location>
        <begin position="226"/>
        <end position="244"/>
    </location>
</feature>
<feature type="transmembrane region" description="Helical" evidence="9">
    <location>
        <begin position="187"/>
        <end position="205"/>
    </location>
</feature>
<comment type="caution">
    <text evidence="10">The sequence shown here is derived from an EMBL/GenBank/DDBJ whole genome shotgun (WGS) entry which is preliminary data.</text>
</comment>
<dbReference type="Pfam" id="PF01758">
    <property type="entry name" value="SBF"/>
    <property type="match status" value="1"/>
</dbReference>
<dbReference type="RefSeq" id="WP_113784452.1">
    <property type="nucleotide sequence ID" value="NZ_KZ845705.1"/>
</dbReference>
<dbReference type="InterPro" id="IPR004706">
    <property type="entry name" value="Arsenical-R_Acr3"/>
</dbReference>
<sequence length="350" mass="38486">MSREQNSGIGFFEKYLTVWIILCMFAGVLIGKFLPGIPVFLGRFEYANVSIPIAILIWLMIYPMMLKVDFQSIRNVGKNPKGLFVTWITNWLIKPFTMFGIAWLFFFVIFKSLIPAELAQDYLAGATLLGAAPCTAMVFVWSYLTKGNAAYTVVQVATNDLIILIAFTPIIAFLLGVGGVTIPWDTLILSVVLFVVIPLAGGVITRNYITKGRGLDYFENSFIPKFGNVTTIGLLLTLIIIFSFQGDVILNNPLHIVLIAIPLIIQTFLIFFIAYLASKVIKLPHEIAAPAGMIGASNFFELAVAVAIALFGTQSPAALATIVGVLTEVPVMLILVKIANNTRHWFPEKS</sequence>
<evidence type="ECO:0000256" key="2">
    <source>
        <dbReference type="ARBA" id="ARBA00010110"/>
    </source>
</evidence>
<evidence type="ECO:0000256" key="3">
    <source>
        <dbReference type="ARBA" id="ARBA00022448"/>
    </source>
</evidence>
<keyword evidence="3 8" id="KW-0813">Transport</keyword>
<gene>
    <name evidence="10" type="ORF">EB18_01143</name>
</gene>
<accession>A0A366SGP3</accession>
<dbReference type="GO" id="GO:0015104">
    <property type="term" value="F:antimonite transmembrane transporter activity"/>
    <property type="evidence" value="ECO:0007669"/>
    <property type="project" value="TreeGrafter"/>
</dbReference>
<dbReference type="GO" id="GO:0005886">
    <property type="term" value="C:plasma membrane"/>
    <property type="evidence" value="ECO:0007669"/>
    <property type="project" value="UniProtKB-SubCell"/>
</dbReference>
<dbReference type="GO" id="GO:0015105">
    <property type="term" value="F:arsenite transmembrane transporter activity"/>
    <property type="evidence" value="ECO:0007669"/>
    <property type="project" value="TreeGrafter"/>
</dbReference>
<dbReference type="FunFam" id="1.20.1530.20:FF:000020">
    <property type="entry name" value="Arsenical-resistance membrane protein"/>
    <property type="match status" value="1"/>
</dbReference>
<proteinExistence type="inferred from homology"/>
<feature type="transmembrane region" description="Helical" evidence="9">
    <location>
        <begin position="122"/>
        <end position="144"/>
    </location>
</feature>
<feature type="transmembrane region" description="Helical" evidence="9">
    <location>
        <begin position="12"/>
        <end position="34"/>
    </location>
</feature>
<dbReference type="InterPro" id="IPR002657">
    <property type="entry name" value="BilAc:Na_symport/Acr3"/>
</dbReference>
<keyword evidence="6 8" id="KW-1133">Transmembrane helix</keyword>